<keyword evidence="7 9" id="KW-0906">Nuclear pore complex</keyword>
<proteinExistence type="inferred from homology"/>
<keyword evidence="11" id="KW-1185">Reference proteome</keyword>
<keyword evidence="9" id="KW-0472">Membrane</keyword>
<dbReference type="PANTHER" id="PTHR13373:SF21">
    <property type="entry name" value="NUCLEAR PORE COMPLEX PROTEIN NUP85"/>
    <property type="match status" value="1"/>
</dbReference>
<evidence type="ECO:0000256" key="4">
    <source>
        <dbReference type="ARBA" id="ARBA00022816"/>
    </source>
</evidence>
<gene>
    <name evidence="10" type="primary">nup85</name>
    <name evidence="10" type="ORF">DNF11_2295</name>
</gene>
<dbReference type="AlphaFoldDB" id="A0A3G2S5C7"/>
<comment type="similarity">
    <text evidence="2 9">Belongs to the nucleoporin Nup85 family.</text>
</comment>
<evidence type="ECO:0000256" key="5">
    <source>
        <dbReference type="ARBA" id="ARBA00022927"/>
    </source>
</evidence>
<comment type="subcellular location">
    <subcellularLocation>
        <location evidence="1 9">Nucleus</location>
        <location evidence="1 9">Nuclear pore complex</location>
    </subcellularLocation>
</comment>
<comment type="subunit">
    <text evidence="9">Component of the nuclear pore complex (NPC).</text>
</comment>
<keyword evidence="5 9" id="KW-0653">Protein transport</keyword>
<evidence type="ECO:0000313" key="11">
    <source>
        <dbReference type="Proteomes" id="UP000269793"/>
    </source>
</evidence>
<dbReference type="InterPro" id="IPR011502">
    <property type="entry name" value="Nucleoporin_Nup85"/>
</dbReference>
<evidence type="ECO:0000256" key="3">
    <source>
        <dbReference type="ARBA" id="ARBA00022448"/>
    </source>
</evidence>
<dbReference type="GO" id="GO:0045893">
    <property type="term" value="P:positive regulation of DNA-templated transcription"/>
    <property type="evidence" value="ECO:0007669"/>
    <property type="project" value="TreeGrafter"/>
</dbReference>
<dbReference type="VEuPathDB" id="FungiDB:DNF11_2295"/>
<evidence type="ECO:0000256" key="1">
    <source>
        <dbReference type="ARBA" id="ARBA00004567"/>
    </source>
</evidence>
<protein>
    <recommendedName>
        <fullName evidence="9">Nuclear pore complex protein Nup85</fullName>
    </recommendedName>
</protein>
<dbReference type="GO" id="GO:0006606">
    <property type="term" value="P:protein import into nucleus"/>
    <property type="evidence" value="ECO:0007669"/>
    <property type="project" value="TreeGrafter"/>
</dbReference>
<evidence type="ECO:0000256" key="8">
    <source>
        <dbReference type="ARBA" id="ARBA00023242"/>
    </source>
</evidence>
<keyword evidence="3 9" id="KW-0813">Transport</keyword>
<keyword evidence="4 9" id="KW-0509">mRNA transport</keyword>
<evidence type="ECO:0000313" key="10">
    <source>
        <dbReference type="EMBL" id="AYO43245.1"/>
    </source>
</evidence>
<keyword evidence="8 9" id="KW-0539">Nucleus</keyword>
<dbReference type="STRING" id="425264.A0A3G2S5C7"/>
<dbReference type="Proteomes" id="UP000269793">
    <property type="component" value="Chromosome IV"/>
</dbReference>
<name>A0A3G2S5C7_MALR7</name>
<reference evidence="10 11" key="1">
    <citation type="submission" date="2018-10" db="EMBL/GenBank/DDBJ databases">
        <title>Complete genome sequence of Malassezia restricta CBS 7877.</title>
        <authorList>
            <person name="Morand S.C."/>
            <person name="Bertignac M."/>
            <person name="Iltis A."/>
            <person name="Kolder I."/>
            <person name="Pirovano W."/>
            <person name="Jourdain R."/>
            <person name="Clavaud C."/>
        </authorList>
    </citation>
    <scope>NUCLEOTIDE SEQUENCE [LARGE SCALE GENOMIC DNA]</scope>
    <source>
        <strain evidence="10 11">CBS 7877</strain>
    </source>
</reference>
<dbReference type="Pfam" id="PF07575">
    <property type="entry name" value="Nucleopor_Nup85"/>
    <property type="match status" value="1"/>
</dbReference>
<evidence type="ECO:0000256" key="9">
    <source>
        <dbReference type="RuleBase" id="RU365073"/>
    </source>
</evidence>
<evidence type="ECO:0000256" key="7">
    <source>
        <dbReference type="ARBA" id="ARBA00023132"/>
    </source>
</evidence>
<dbReference type="OrthoDB" id="17644at2759"/>
<dbReference type="PANTHER" id="PTHR13373">
    <property type="entry name" value="FROUNT PROTEIN-RELATED"/>
    <property type="match status" value="1"/>
</dbReference>
<evidence type="ECO:0000256" key="6">
    <source>
        <dbReference type="ARBA" id="ARBA00023010"/>
    </source>
</evidence>
<dbReference type="GO" id="GO:0031080">
    <property type="term" value="C:nuclear pore outer ring"/>
    <property type="evidence" value="ECO:0007669"/>
    <property type="project" value="TreeGrafter"/>
</dbReference>
<keyword evidence="6 9" id="KW-0811">Translocation</keyword>
<dbReference type="GO" id="GO:0006406">
    <property type="term" value="P:mRNA export from nucleus"/>
    <property type="evidence" value="ECO:0007669"/>
    <property type="project" value="TreeGrafter"/>
</dbReference>
<organism evidence="10 11">
    <name type="scientific">Malassezia restricta (strain ATCC 96810 / NBRC 103918 / CBS 7877)</name>
    <name type="common">Seborrheic dermatitis infection agent</name>
    <dbReference type="NCBI Taxonomy" id="425264"/>
    <lineage>
        <taxon>Eukaryota</taxon>
        <taxon>Fungi</taxon>
        <taxon>Dikarya</taxon>
        <taxon>Basidiomycota</taxon>
        <taxon>Ustilaginomycotina</taxon>
        <taxon>Malasseziomycetes</taxon>
        <taxon>Malasseziales</taxon>
        <taxon>Malasseziaceae</taxon>
        <taxon>Malassezia</taxon>
    </lineage>
</organism>
<comment type="function">
    <text evidence="9">Functions as a component of the nuclear pore complex (NPC).</text>
</comment>
<evidence type="ECO:0000256" key="2">
    <source>
        <dbReference type="ARBA" id="ARBA00005573"/>
    </source>
</evidence>
<dbReference type="GO" id="GO:0017056">
    <property type="term" value="F:structural constituent of nuclear pore"/>
    <property type="evidence" value="ECO:0007669"/>
    <property type="project" value="TreeGrafter"/>
</dbReference>
<dbReference type="GO" id="GO:0031965">
    <property type="term" value="C:nuclear membrane"/>
    <property type="evidence" value="ECO:0007669"/>
    <property type="project" value="UniProtKB-UniRule"/>
</dbReference>
<sequence>MTTAEHDARISFYTQSFTIFTSLQSIAAAQANEAPPPESAWLAGGPSAQTMQYYYRIGTLYCEAIQEYLTSLEPQQGEDESEFERHVQDMHMIFHLARVLYVPEDGSGVGVVGEELLHWLNAHDVAPTTEQGQQIAQTIPPHQHPDYWDYVLRCVLRGFYGTAATVLQSYVDAPESPTLQSIAAETVHMLQTVPRSTSFSTEQSFLSAHRHWHTSLRIFLSSIQRKMDAVESELHQASMPSSSDVRLELEAQFRCLYELLCGVEDRVLEFAEDWKEALCAWGMLVSPSMKRDDVPETVQHITASLQVDETLARETILSHLTRGDLVKALKQCTNFDLWIAAHLGDYFCKTQVLEEPQMLPDILMTWADTLLEEERLWRMALSYLDAIHTTEARDKMRSILFSVPLFGRDESDDFTKVEEVLGACIEYGMDDEVRIICRRLADALLKQQKYGVAIAYSVRARDARQVQAIADHMLNDYVTHGAEHYMESVDSVPRKLLEDVLQEEQMGVTPFATSSSIFSSQTFAPLVFHIKYHDFHQLFSQHNTWREAAQLLVGLLTSDVTPASFLSVLLVDALPLLQSTTTLFFTLPEAYELLRVAEKVTSVEGDQADLYFYWLEQLLVNDDHDETRRRKLANERMLVVRLALSQYMSRIVIESDSSL</sequence>
<dbReference type="EMBL" id="CP033151">
    <property type="protein sequence ID" value="AYO43245.1"/>
    <property type="molecule type" value="Genomic_DNA"/>
</dbReference>
<accession>A0A3G2S5C7</accession>